<dbReference type="KEGG" id="fcy:FRACYDRAFT_267340"/>
<dbReference type="EMBL" id="KV784353">
    <property type="protein sequence ID" value="OEU22611.1"/>
    <property type="molecule type" value="Genomic_DNA"/>
</dbReference>
<dbReference type="InParanoid" id="A0A1E7FWS6"/>
<dbReference type="SUPFAM" id="SSF47954">
    <property type="entry name" value="Cyclin-like"/>
    <property type="match status" value="1"/>
</dbReference>
<dbReference type="AlphaFoldDB" id="A0A1E7FWS6"/>
<feature type="compositionally biased region" description="Polar residues" evidence="1">
    <location>
        <begin position="27"/>
        <end position="41"/>
    </location>
</feature>
<feature type="compositionally biased region" description="Basic and acidic residues" evidence="1">
    <location>
        <begin position="12"/>
        <end position="24"/>
    </location>
</feature>
<dbReference type="PANTHER" id="PTHR14248">
    <property type="entry name" value="CYCLIN Y, ISOFORM A"/>
    <property type="match status" value="1"/>
</dbReference>
<dbReference type="Pfam" id="PF08613">
    <property type="entry name" value="Cyclin"/>
    <property type="match status" value="1"/>
</dbReference>
<sequence>MFRPSSDAYTPRIERKDIKFKAAENRTPVQHMSSPMGTLQRPNFRDALRRVAMILHQHIVKIESRFEQQGGGGGQCSSNSSRSDHPQKKSATTDDGLFHASMRDIFNEDCYRTPTYKCHMARIPMARPGMVYGLRKVQVMYRIPSETEIYDFAQQLFQSVQLSSECSIVCLIYVERLMEIAKVPLLACTWRPIFMCALLLASKVWQDLSSWNIEFSSVYPQFSLESINKLELNFLRNVKWDLYISSSSYAKYYFALRSLVEKQDFRQRYNRMVGGVGNVAQAEALKVQERTEQVKEKALLQLSRSM</sequence>
<evidence type="ECO:0000256" key="1">
    <source>
        <dbReference type="SAM" id="MobiDB-lite"/>
    </source>
</evidence>
<keyword evidence="3" id="KW-1185">Reference proteome</keyword>
<protein>
    <recommendedName>
        <fullName evidence="4">Cyclin N-terminal domain-containing protein</fullName>
    </recommendedName>
</protein>
<dbReference type="CDD" id="cd20540">
    <property type="entry name" value="CYCLIN_CCNY_like"/>
    <property type="match status" value="1"/>
</dbReference>
<evidence type="ECO:0008006" key="4">
    <source>
        <dbReference type="Google" id="ProtNLM"/>
    </source>
</evidence>
<dbReference type="OrthoDB" id="10250320at2759"/>
<dbReference type="InterPro" id="IPR036915">
    <property type="entry name" value="Cyclin-like_sf"/>
</dbReference>
<evidence type="ECO:0000313" key="2">
    <source>
        <dbReference type="EMBL" id="OEU22611.1"/>
    </source>
</evidence>
<reference evidence="2 3" key="1">
    <citation type="submission" date="2016-09" db="EMBL/GenBank/DDBJ databases">
        <title>Extensive genetic diversity and differential bi-allelic expression allows diatom success in the polar Southern Ocean.</title>
        <authorList>
            <consortium name="DOE Joint Genome Institute"/>
            <person name="Mock T."/>
            <person name="Otillar R.P."/>
            <person name="Strauss J."/>
            <person name="Dupont C."/>
            <person name="Frickenhaus S."/>
            <person name="Maumus F."/>
            <person name="Mcmullan M."/>
            <person name="Sanges R."/>
            <person name="Schmutz J."/>
            <person name="Toseland A."/>
            <person name="Valas R."/>
            <person name="Veluchamy A."/>
            <person name="Ward B.J."/>
            <person name="Allen A."/>
            <person name="Barry K."/>
            <person name="Falciatore A."/>
            <person name="Ferrante M."/>
            <person name="Fortunato A.E."/>
            <person name="Gloeckner G."/>
            <person name="Gruber A."/>
            <person name="Hipkin R."/>
            <person name="Janech M."/>
            <person name="Kroth P."/>
            <person name="Leese F."/>
            <person name="Lindquist E."/>
            <person name="Lyon B.R."/>
            <person name="Martin J."/>
            <person name="Mayer C."/>
            <person name="Parker M."/>
            <person name="Quesneville H."/>
            <person name="Raymond J."/>
            <person name="Uhlig C."/>
            <person name="Valentin K.U."/>
            <person name="Worden A.Z."/>
            <person name="Armbrust E.V."/>
            <person name="Bowler C."/>
            <person name="Green B."/>
            <person name="Moulton V."/>
            <person name="Van Oosterhout C."/>
            <person name="Grigoriev I."/>
        </authorList>
    </citation>
    <scope>NUCLEOTIDE SEQUENCE [LARGE SCALE GENOMIC DNA]</scope>
    <source>
        <strain evidence="2 3">CCMP1102</strain>
    </source>
</reference>
<dbReference type="GO" id="GO:0019901">
    <property type="term" value="F:protein kinase binding"/>
    <property type="evidence" value="ECO:0007669"/>
    <property type="project" value="InterPro"/>
</dbReference>
<name>A0A1E7FWS6_9STRA</name>
<dbReference type="Gene3D" id="1.10.472.10">
    <property type="entry name" value="Cyclin-like"/>
    <property type="match status" value="1"/>
</dbReference>
<dbReference type="InterPro" id="IPR013922">
    <property type="entry name" value="Cyclin_PHO80-like"/>
</dbReference>
<feature type="region of interest" description="Disordered" evidence="1">
    <location>
        <begin position="66"/>
        <end position="94"/>
    </location>
</feature>
<organism evidence="2 3">
    <name type="scientific">Fragilariopsis cylindrus CCMP1102</name>
    <dbReference type="NCBI Taxonomy" id="635003"/>
    <lineage>
        <taxon>Eukaryota</taxon>
        <taxon>Sar</taxon>
        <taxon>Stramenopiles</taxon>
        <taxon>Ochrophyta</taxon>
        <taxon>Bacillariophyta</taxon>
        <taxon>Bacillariophyceae</taxon>
        <taxon>Bacillariophycidae</taxon>
        <taxon>Bacillariales</taxon>
        <taxon>Bacillariaceae</taxon>
        <taxon>Fragilariopsis</taxon>
    </lineage>
</organism>
<proteinExistence type="predicted"/>
<gene>
    <name evidence="2" type="ORF">FRACYDRAFT_267340</name>
</gene>
<accession>A0A1E7FWS6</accession>
<evidence type="ECO:0000313" key="3">
    <source>
        <dbReference type="Proteomes" id="UP000095751"/>
    </source>
</evidence>
<feature type="region of interest" description="Disordered" evidence="1">
    <location>
        <begin position="1"/>
        <end position="41"/>
    </location>
</feature>
<dbReference type="Proteomes" id="UP000095751">
    <property type="component" value="Unassembled WGS sequence"/>
</dbReference>